<keyword evidence="4" id="KW-1185">Reference proteome</keyword>
<evidence type="ECO:0000313" key="4">
    <source>
        <dbReference type="Proteomes" id="UP000535937"/>
    </source>
</evidence>
<accession>A0A7W4WFC2</accession>
<dbReference type="SUPFAM" id="SSF69318">
    <property type="entry name" value="Integrin alpha N-terminal domain"/>
    <property type="match status" value="1"/>
</dbReference>
<dbReference type="InterPro" id="IPR013517">
    <property type="entry name" value="FG-GAP"/>
</dbReference>
<feature type="region of interest" description="Disordered" evidence="2">
    <location>
        <begin position="809"/>
        <end position="829"/>
    </location>
</feature>
<feature type="compositionally biased region" description="Basic and acidic residues" evidence="2">
    <location>
        <begin position="809"/>
        <end position="822"/>
    </location>
</feature>
<organism evidence="3 4">
    <name type="scientific">Microbulbifer rhizosphaerae</name>
    <dbReference type="NCBI Taxonomy" id="1562603"/>
    <lineage>
        <taxon>Bacteria</taxon>
        <taxon>Pseudomonadati</taxon>
        <taxon>Pseudomonadota</taxon>
        <taxon>Gammaproteobacteria</taxon>
        <taxon>Cellvibrionales</taxon>
        <taxon>Microbulbiferaceae</taxon>
        <taxon>Microbulbifer</taxon>
    </lineage>
</organism>
<evidence type="ECO:0008006" key="5">
    <source>
        <dbReference type="Google" id="ProtNLM"/>
    </source>
</evidence>
<dbReference type="RefSeq" id="WP_183463102.1">
    <property type="nucleotide sequence ID" value="NZ_JACHWZ010000025.1"/>
</dbReference>
<reference evidence="3 4" key="1">
    <citation type="submission" date="2020-08" db="EMBL/GenBank/DDBJ databases">
        <title>Genomic Encyclopedia of Type Strains, Phase III (KMG-III): the genomes of soil and plant-associated and newly described type strains.</title>
        <authorList>
            <person name="Whitman W."/>
        </authorList>
    </citation>
    <scope>NUCLEOTIDE SEQUENCE [LARGE SCALE GENOMIC DNA]</scope>
    <source>
        <strain evidence="3 4">CECT 8799</strain>
    </source>
</reference>
<gene>
    <name evidence="3" type="ORF">FHS09_004020</name>
</gene>
<dbReference type="InterPro" id="IPR016024">
    <property type="entry name" value="ARM-type_fold"/>
</dbReference>
<dbReference type="Gene3D" id="1.25.10.10">
    <property type="entry name" value="Leucine-rich Repeat Variant"/>
    <property type="match status" value="1"/>
</dbReference>
<comment type="caution">
    <text evidence="3">The sequence shown here is derived from an EMBL/GenBank/DDBJ whole genome shotgun (WGS) entry which is preliminary data.</text>
</comment>
<evidence type="ECO:0000313" key="3">
    <source>
        <dbReference type="EMBL" id="MBB3063167.1"/>
    </source>
</evidence>
<feature type="compositionally biased region" description="Low complexity" evidence="2">
    <location>
        <begin position="35"/>
        <end position="46"/>
    </location>
</feature>
<dbReference type="InterPro" id="IPR011989">
    <property type="entry name" value="ARM-like"/>
</dbReference>
<dbReference type="InterPro" id="IPR028994">
    <property type="entry name" value="Integrin_alpha_N"/>
</dbReference>
<keyword evidence="1" id="KW-0732">Signal</keyword>
<dbReference type="AlphaFoldDB" id="A0A7W4WFC2"/>
<dbReference type="EMBL" id="JACHWZ010000025">
    <property type="protein sequence ID" value="MBB3063167.1"/>
    <property type="molecule type" value="Genomic_DNA"/>
</dbReference>
<evidence type="ECO:0000256" key="1">
    <source>
        <dbReference type="ARBA" id="ARBA00022729"/>
    </source>
</evidence>
<feature type="region of interest" description="Disordered" evidence="2">
    <location>
        <begin position="35"/>
        <end position="64"/>
    </location>
</feature>
<evidence type="ECO:0000256" key="2">
    <source>
        <dbReference type="SAM" id="MobiDB-lite"/>
    </source>
</evidence>
<sequence>MYNLIDPGRQLVTTPLISLVIGAVLTICLIHGQSSSSQPLSELSSAKSKESTNENRAENIQENSIRPPVLSEEALLRGLDFSHLQQSHGITGLDETLGSGICVLDFNNDNRPDLFAVGGSGHTRFYGRNSWWSQKQGSRLYQNDGRGYFKDVTQKIDLQPDLWGMGCSAADLDSDGFSDLVVTSRDAVYLLHNRGGGRFKTAMLYQSDSGWPTSVAIADINNDDLPDIYVANYLGYNKTAKHFEGISGYRQATPASFQPNFYQGRSNLLFLNKGELTFEESAAIFNLDVSEGRSLSAHWLHANNDAYVDLLIVNGLGSTTQLYINQRGQKFAKADLSRHLDLPSGTRSAAINDFDGDGDADIVLSTTTGESPALLVNTGNEYINATWKQLDSPGKLTGMSSYGIDLVDINNDGYPDLLFGNGFHGPDGDSYYVPQGQPNLLALNDGKGRFTPWIPDPQPFSETLSSRSLVAADFDSDGDSDFVVSNNNGPLQLFVNNTPNPRWIGFDFSSADYLRALKVTLNTNQRALTRFISIGTFLGNRSSKISFALDIDESPASAIIYWRDGSVTRENSPGLDRYHLIRQGKFSSSYGKKTETPFRPLPYKLAIWKIIGGKAESEELARSFLTYEIAERRSILDKIDEHGPETHLPTIKLALEDKAKDIVIRAINLLIRTENDNSLHWLEPLLSRSEPDILCAIADGYRHLYIEEEAAILRKNLGVSRLIRLLEHASGEVQSCALGALGESKSFRPVSPIIQLLDRTFDPDVMQSAYNALGELRRTHSAKTLRLHLTDKDQHRKLELALRKTEGKVKHDVKEMQSEHKSPSNQPPKTAKYLAGSCIHLDNNKLKKLHPKQLASLFGACSRPQLDRWFMDNLAFCGDNYSLFLDNRWIPAPVISTLLRSLSTNPPAGFIDLIHTRIRNNGRYRPVLISSLGGYPVDDSVYKTLEQIFKDEEEPKGLRILAGDILINHNSDLVLSYSEALFYDQ</sequence>
<dbReference type="Proteomes" id="UP000535937">
    <property type="component" value="Unassembled WGS sequence"/>
</dbReference>
<dbReference type="PANTHER" id="PTHR16026">
    <property type="entry name" value="CARTILAGE ACIDIC PROTEIN 1"/>
    <property type="match status" value="1"/>
</dbReference>
<dbReference type="Pfam" id="PF13517">
    <property type="entry name" value="FG-GAP_3"/>
    <property type="match status" value="3"/>
</dbReference>
<feature type="compositionally biased region" description="Basic and acidic residues" evidence="2">
    <location>
        <begin position="47"/>
        <end position="59"/>
    </location>
</feature>
<dbReference type="Gene3D" id="2.130.10.130">
    <property type="entry name" value="Integrin alpha, N-terminal"/>
    <property type="match status" value="2"/>
</dbReference>
<proteinExistence type="predicted"/>
<dbReference type="PANTHER" id="PTHR16026:SF0">
    <property type="entry name" value="CARTILAGE ACIDIC PROTEIN 1"/>
    <property type="match status" value="1"/>
</dbReference>
<name>A0A7W4WFC2_9GAMM</name>
<dbReference type="InterPro" id="IPR027039">
    <property type="entry name" value="Crtac1"/>
</dbReference>
<protein>
    <recommendedName>
        <fullName evidence="5">Repeat domain-containing protein</fullName>
    </recommendedName>
</protein>
<dbReference type="SUPFAM" id="SSF48371">
    <property type="entry name" value="ARM repeat"/>
    <property type="match status" value="1"/>
</dbReference>